<dbReference type="GO" id="GO:0006364">
    <property type="term" value="P:rRNA processing"/>
    <property type="evidence" value="ECO:0007669"/>
    <property type="project" value="InterPro"/>
</dbReference>
<dbReference type="AlphaFoldDB" id="A0A953L961"/>
<evidence type="ECO:0000259" key="1">
    <source>
        <dbReference type="Pfam" id="PF24986"/>
    </source>
</evidence>
<dbReference type="Proteomes" id="UP000753961">
    <property type="component" value="Unassembled WGS sequence"/>
</dbReference>
<comment type="caution">
    <text evidence="2">The sequence shown here is derived from an EMBL/GenBank/DDBJ whole genome shotgun (WGS) entry which is preliminary data.</text>
</comment>
<organism evidence="2 3">
    <name type="scientific">Membranihabitans marinus</name>
    <dbReference type="NCBI Taxonomy" id="1227546"/>
    <lineage>
        <taxon>Bacteria</taxon>
        <taxon>Pseudomonadati</taxon>
        <taxon>Bacteroidota</taxon>
        <taxon>Saprospiria</taxon>
        <taxon>Saprospirales</taxon>
        <taxon>Saprospiraceae</taxon>
        <taxon>Membranihabitans</taxon>
    </lineage>
</organism>
<proteinExistence type="predicted"/>
<sequence length="182" mass="21224">MNNLLTEKDFIKIGHTGGLHGYDGSVHLILDEAFKSVLDRDQRFIYYLENGMFVPRFIRVWNSDKSKISFERITVREEARGLTDQDVYLRKHDLPDSMPNAHETDFQPWNLLDGYQLWDVSTDTLTGAIESVEEYPGGWMMEVNKENRSESLLVPLAEPLIDRIDEENRVLYMRLPMGLEEL</sequence>
<dbReference type="InterPro" id="IPR056792">
    <property type="entry name" value="PRC_RimM"/>
</dbReference>
<dbReference type="RefSeq" id="WP_222578818.1">
    <property type="nucleotide sequence ID" value="NZ_JAHVHU010000004.1"/>
</dbReference>
<dbReference type="Gene3D" id="2.30.30.240">
    <property type="entry name" value="PRC-barrel domain"/>
    <property type="match status" value="1"/>
</dbReference>
<evidence type="ECO:0000313" key="3">
    <source>
        <dbReference type="Proteomes" id="UP000753961"/>
    </source>
</evidence>
<gene>
    <name evidence="2" type="ORF">KUV50_04060</name>
</gene>
<evidence type="ECO:0000313" key="2">
    <source>
        <dbReference type="EMBL" id="MBY5957298.1"/>
    </source>
</evidence>
<protein>
    <recommendedName>
        <fullName evidence="1">Ribosome maturation factor RimM PRC barrel domain-containing protein</fullName>
    </recommendedName>
</protein>
<keyword evidence="3" id="KW-1185">Reference proteome</keyword>
<accession>A0A953L961</accession>
<dbReference type="Pfam" id="PF24986">
    <property type="entry name" value="PRC_RimM"/>
    <property type="match status" value="1"/>
</dbReference>
<dbReference type="EMBL" id="JAHVHU010000004">
    <property type="protein sequence ID" value="MBY5957298.1"/>
    <property type="molecule type" value="Genomic_DNA"/>
</dbReference>
<dbReference type="InterPro" id="IPR036976">
    <property type="entry name" value="RimM_N_sf"/>
</dbReference>
<dbReference type="Gene3D" id="2.40.30.60">
    <property type="entry name" value="RimM"/>
    <property type="match status" value="1"/>
</dbReference>
<reference evidence="2" key="1">
    <citation type="submission" date="2021-06" db="EMBL/GenBank/DDBJ databases">
        <title>44 bacteria genomes isolated from Dapeng, Shenzhen.</title>
        <authorList>
            <person name="Zheng W."/>
            <person name="Yu S."/>
            <person name="Huang Y."/>
        </authorList>
    </citation>
    <scope>NUCLEOTIDE SEQUENCE</scope>
    <source>
        <strain evidence="2">DP5N28-2</strain>
    </source>
</reference>
<name>A0A953L961_9BACT</name>
<feature type="domain" description="Ribosome maturation factor RimM PRC barrel" evidence="1">
    <location>
        <begin position="112"/>
        <end position="179"/>
    </location>
</feature>